<gene>
    <name evidence="9" type="ORF">Pth03_45100</name>
</gene>
<evidence type="ECO:0000256" key="5">
    <source>
        <dbReference type="ARBA" id="ARBA00022777"/>
    </source>
</evidence>
<comment type="caution">
    <text evidence="9">The sequence shown here is derived from an EMBL/GenBank/DDBJ whole genome shotgun (WGS) entry which is preliminary data.</text>
</comment>
<evidence type="ECO:0000256" key="3">
    <source>
        <dbReference type="ARBA" id="ARBA00022679"/>
    </source>
</evidence>
<dbReference type="InterPro" id="IPR017441">
    <property type="entry name" value="Protein_kinase_ATP_BS"/>
</dbReference>
<evidence type="ECO:0000313" key="9">
    <source>
        <dbReference type="EMBL" id="GII56121.1"/>
    </source>
</evidence>
<dbReference type="EC" id="2.7.11.1" evidence="1"/>
<feature type="domain" description="Protein kinase" evidence="8">
    <location>
        <begin position="26"/>
        <end position="291"/>
    </location>
</feature>
<proteinExistence type="predicted"/>
<dbReference type="GO" id="GO:0005524">
    <property type="term" value="F:ATP binding"/>
    <property type="evidence" value="ECO:0007669"/>
    <property type="project" value="UniProtKB-UniRule"/>
</dbReference>
<dbReference type="PROSITE" id="PS00108">
    <property type="entry name" value="PROTEIN_KINASE_ST"/>
    <property type="match status" value="1"/>
</dbReference>
<dbReference type="CDD" id="cd14014">
    <property type="entry name" value="STKc_PknB_like"/>
    <property type="match status" value="1"/>
</dbReference>
<keyword evidence="10" id="KW-1185">Reference proteome</keyword>
<evidence type="ECO:0000313" key="10">
    <source>
        <dbReference type="Proteomes" id="UP000605992"/>
    </source>
</evidence>
<dbReference type="Gene3D" id="3.30.200.20">
    <property type="entry name" value="Phosphorylase Kinase, domain 1"/>
    <property type="match status" value="1"/>
</dbReference>
<dbReference type="Gene3D" id="1.10.510.10">
    <property type="entry name" value="Transferase(Phosphotransferase) domain 1"/>
    <property type="match status" value="1"/>
</dbReference>
<dbReference type="InterPro" id="IPR011990">
    <property type="entry name" value="TPR-like_helical_dom_sf"/>
</dbReference>
<dbReference type="SUPFAM" id="SSF48452">
    <property type="entry name" value="TPR-like"/>
    <property type="match status" value="1"/>
</dbReference>
<dbReference type="AlphaFoldDB" id="A0A8J3XXM1"/>
<name>A0A8J3XXM1_9ACTN</name>
<feature type="binding site" evidence="7">
    <location>
        <position position="55"/>
    </location>
    <ligand>
        <name>ATP</name>
        <dbReference type="ChEBI" id="CHEBI:30616"/>
    </ligand>
</feature>
<keyword evidence="2" id="KW-0723">Serine/threonine-protein kinase</keyword>
<dbReference type="PANTHER" id="PTHR43289">
    <property type="entry name" value="MITOGEN-ACTIVATED PROTEIN KINASE KINASE KINASE 20-RELATED"/>
    <property type="match status" value="1"/>
</dbReference>
<dbReference type="FunFam" id="1.10.510.10:FF:000021">
    <property type="entry name" value="Serine/threonine protein kinase"/>
    <property type="match status" value="1"/>
</dbReference>
<reference evidence="9" key="1">
    <citation type="submission" date="2021-01" db="EMBL/GenBank/DDBJ databases">
        <title>Whole genome shotgun sequence of Planotetraspora thailandica NBRC 104271.</title>
        <authorList>
            <person name="Komaki H."/>
            <person name="Tamura T."/>
        </authorList>
    </citation>
    <scope>NUCLEOTIDE SEQUENCE</scope>
    <source>
        <strain evidence="9">NBRC 104271</strain>
    </source>
</reference>
<dbReference type="Proteomes" id="UP000605992">
    <property type="component" value="Unassembled WGS sequence"/>
</dbReference>
<dbReference type="InterPro" id="IPR008271">
    <property type="entry name" value="Ser/Thr_kinase_AS"/>
</dbReference>
<evidence type="ECO:0000256" key="7">
    <source>
        <dbReference type="PROSITE-ProRule" id="PRU10141"/>
    </source>
</evidence>
<keyword evidence="5" id="KW-0418">Kinase</keyword>
<dbReference type="GO" id="GO:0004674">
    <property type="term" value="F:protein serine/threonine kinase activity"/>
    <property type="evidence" value="ECO:0007669"/>
    <property type="project" value="UniProtKB-KW"/>
</dbReference>
<evidence type="ECO:0000256" key="6">
    <source>
        <dbReference type="ARBA" id="ARBA00022840"/>
    </source>
</evidence>
<dbReference type="PROSITE" id="PS50011">
    <property type="entry name" value="PROTEIN_KINASE_DOM"/>
    <property type="match status" value="1"/>
</dbReference>
<dbReference type="Gene3D" id="1.25.40.10">
    <property type="entry name" value="Tetratricopeptide repeat domain"/>
    <property type="match status" value="1"/>
</dbReference>
<evidence type="ECO:0000259" key="8">
    <source>
        <dbReference type="PROSITE" id="PS50011"/>
    </source>
</evidence>
<dbReference type="InterPro" id="IPR011009">
    <property type="entry name" value="Kinase-like_dom_sf"/>
</dbReference>
<evidence type="ECO:0000256" key="1">
    <source>
        <dbReference type="ARBA" id="ARBA00012513"/>
    </source>
</evidence>
<evidence type="ECO:0000256" key="2">
    <source>
        <dbReference type="ARBA" id="ARBA00022527"/>
    </source>
</evidence>
<keyword evidence="4 7" id="KW-0547">Nucleotide-binding</keyword>
<keyword evidence="3" id="KW-0808">Transferase</keyword>
<accession>A0A8J3XXM1</accession>
<evidence type="ECO:0000256" key="4">
    <source>
        <dbReference type="ARBA" id="ARBA00022741"/>
    </source>
</evidence>
<dbReference type="PROSITE" id="PS00107">
    <property type="entry name" value="PROTEIN_KINASE_ATP"/>
    <property type="match status" value="1"/>
</dbReference>
<organism evidence="9 10">
    <name type="scientific">Planotetraspora thailandica</name>
    <dbReference type="NCBI Taxonomy" id="487172"/>
    <lineage>
        <taxon>Bacteria</taxon>
        <taxon>Bacillati</taxon>
        <taxon>Actinomycetota</taxon>
        <taxon>Actinomycetes</taxon>
        <taxon>Streptosporangiales</taxon>
        <taxon>Streptosporangiaceae</taxon>
        <taxon>Planotetraspora</taxon>
    </lineage>
</organism>
<keyword evidence="6 7" id="KW-0067">ATP-binding</keyword>
<sequence>MYLCPITGSLEGRVSTERTIICGRYELDALPIGQGGMGAVYAGYDQKLDRRVAVKLIRFPLGVQDEALEQRFRHEARIMAKLEHPGTPAIYDADVYEDAGGVLRPFMVMQYIEGATVDDIVAEHGPLPVPWAVAIAAQVAAVLQAAHHRGVFHRDLKPSNLMLGSDGGVKVLDFGLAMFHDPELAKLTRTGTVLGTPAYMSPEQIRAATVGPQSDFYALGLVLHEILTGRRLFDGPTEFAIFERQVNEAPRSIREVRPDVPEELDRVVLRLLAKRAEDRPAHAEEIYSALVAFAPRLVPMPGYVTPTLSSLRMYAGVIGRIIDDVPSPVSPVSAPEPPQPHDVEFSRGDIARARDEAASLAGQSRYGQAIEVLSAVVAPASRVLGRVDDDVTALRLHLAEVLFEGNDYRRAATVFGELYRDLAIRYGPRDERVLHCRRQEATCQALLGETTEALAGLRRLLDDEEDLYGSLDPRPLELRRQIGLLELGMGDTGRARETLSGLLEDLTRVYGAEHQEASRVRASLSRLSM</sequence>
<protein>
    <recommendedName>
        <fullName evidence="1">non-specific serine/threonine protein kinase</fullName>
        <ecNumber evidence="1">2.7.11.1</ecNumber>
    </recommendedName>
</protein>
<dbReference type="PANTHER" id="PTHR43289:SF34">
    <property type="entry name" value="SERINE_THREONINE-PROTEIN KINASE YBDM-RELATED"/>
    <property type="match status" value="1"/>
</dbReference>
<dbReference type="Pfam" id="PF00069">
    <property type="entry name" value="Pkinase"/>
    <property type="match status" value="1"/>
</dbReference>
<dbReference type="EMBL" id="BOOR01000033">
    <property type="protein sequence ID" value="GII56121.1"/>
    <property type="molecule type" value="Genomic_DNA"/>
</dbReference>
<dbReference type="SUPFAM" id="SSF56112">
    <property type="entry name" value="Protein kinase-like (PK-like)"/>
    <property type="match status" value="1"/>
</dbReference>
<dbReference type="SMART" id="SM00220">
    <property type="entry name" value="S_TKc"/>
    <property type="match status" value="1"/>
</dbReference>
<dbReference type="InterPro" id="IPR000719">
    <property type="entry name" value="Prot_kinase_dom"/>
</dbReference>